<dbReference type="GO" id="GO:0016020">
    <property type="term" value="C:membrane"/>
    <property type="evidence" value="ECO:0007669"/>
    <property type="project" value="UniProtKB-SubCell"/>
</dbReference>
<dbReference type="InterPro" id="IPR050307">
    <property type="entry name" value="Sterol_Desaturase_Related"/>
</dbReference>
<dbReference type="PANTHER" id="PTHR11863">
    <property type="entry name" value="STEROL DESATURASE"/>
    <property type="match status" value="1"/>
</dbReference>
<dbReference type="AlphaFoldDB" id="A0A2M6UI62"/>
<keyword evidence="3 5" id="KW-1133">Transmembrane helix</keyword>
<keyword evidence="8" id="KW-1185">Reference proteome</keyword>
<dbReference type="GO" id="GO:0005506">
    <property type="term" value="F:iron ion binding"/>
    <property type="evidence" value="ECO:0007669"/>
    <property type="project" value="InterPro"/>
</dbReference>
<feature type="transmembrane region" description="Helical" evidence="5">
    <location>
        <begin position="124"/>
        <end position="144"/>
    </location>
</feature>
<dbReference type="Pfam" id="PF04116">
    <property type="entry name" value="FA_hydroxylase"/>
    <property type="match status" value="1"/>
</dbReference>
<comment type="subcellular location">
    <subcellularLocation>
        <location evidence="1">Membrane</location>
    </subcellularLocation>
</comment>
<protein>
    <recommendedName>
        <fullName evidence="6">Fatty acid hydroxylase domain-containing protein</fullName>
    </recommendedName>
</protein>
<evidence type="ECO:0000259" key="6">
    <source>
        <dbReference type="Pfam" id="PF04116"/>
    </source>
</evidence>
<sequence>MTAIDLFGLLVPATYIAMLAIERLIPARQFPDIPYWRLRGFCFLTVQGLLATLTPLLIPEAWLDRHRLMDLTGLGVVGGAVLGYFVLSLVNYGWHRSAHTFPVMWRLFHQIHHSPQRMDMSGAALFHPLETIAFFAIASVVTTLVLGLDPIAAAATGYIAAFYGYFQHMNVRTPQWLGFIIQRPEAHCVHHQRDVHAFNYGDLPIWDLLFGTFRNPASFAGAVGFDAPATNRLGAMLGFVDVNEPAAGQNNLGRGPNASS</sequence>
<evidence type="ECO:0000256" key="1">
    <source>
        <dbReference type="ARBA" id="ARBA00004370"/>
    </source>
</evidence>
<keyword evidence="4 5" id="KW-0472">Membrane</keyword>
<dbReference type="InterPro" id="IPR006694">
    <property type="entry name" value="Fatty_acid_hydroxylase"/>
</dbReference>
<dbReference type="GO" id="GO:0016491">
    <property type="term" value="F:oxidoreductase activity"/>
    <property type="evidence" value="ECO:0007669"/>
    <property type="project" value="InterPro"/>
</dbReference>
<evidence type="ECO:0000256" key="2">
    <source>
        <dbReference type="ARBA" id="ARBA00022692"/>
    </source>
</evidence>
<feature type="domain" description="Fatty acid hydroxylase" evidence="6">
    <location>
        <begin position="81"/>
        <end position="212"/>
    </location>
</feature>
<keyword evidence="2 5" id="KW-0812">Transmembrane</keyword>
<gene>
    <name evidence="7" type="ORF">TSA1_28810</name>
</gene>
<evidence type="ECO:0000313" key="7">
    <source>
        <dbReference type="EMBL" id="PIT04310.1"/>
    </source>
</evidence>
<evidence type="ECO:0000256" key="5">
    <source>
        <dbReference type="SAM" id="Phobius"/>
    </source>
</evidence>
<dbReference type="RefSeq" id="WP_100179433.1">
    <property type="nucleotide sequence ID" value="NZ_LFJC01000003.1"/>
</dbReference>
<name>A0A2M6UI62_9BRAD</name>
<dbReference type="EMBL" id="LFJC01000003">
    <property type="protein sequence ID" value="PIT04310.1"/>
    <property type="molecule type" value="Genomic_DNA"/>
</dbReference>
<dbReference type="GO" id="GO:0008610">
    <property type="term" value="P:lipid biosynthetic process"/>
    <property type="evidence" value="ECO:0007669"/>
    <property type="project" value="InterPro"/>
</dbReference>
<accession>A0A2M6UI62</accession>
<feature type="transmembrane region" description="Helical" evidence="5">
    <location>
        <begin position="71"/>
        <end position="94"/>
    </location>
</feature>
<comment type="caution">
    <text evidence="7">The sequence shown here is derived from an EMBL/GenBank/DDBJ whole genome shotgun (WGS) entry which is preliminary data.</text>
</comment>
<feature type="transmembrane region" description="Helical" evidence="5">
    <location>
        <begin position="6"/>
        <end position="26"/>
    </location>
</feature>
<evidence type="ECO:0000256" key="4">
    <source>
        <dbReference type="ARBA" id="ARBA00023136"/>
    </source>
</evidence>
<feature type="transmembrane region" description="Helical" evidence="5">
    <location>
        <begin position="38"/>
        <end position="59"/>
    </location>
</feature>
<organism evidence="7 8">
    <name type="scientific">Bradyrhizobium nitroreducens</name>
    <dbReference type="NCBI Taxonomy" id="709803"/>
    <lineage>
        <taxon>Bacteria</taxon>
        <taxon>Pseudomonadati</taxon>
        <taxon>Pseudomonadota</taxon>
        <taxon>Alphaproteobacteria</taxon>
        <taxon>Hyphomicrobiales</taxon>
        <taxon>Nitrobacteraceae</taxon>
        <taxon>Bradyrhizobium</taxon>
    </lineage>
</organism>
<evidence type="ECO:0000256" key="3">
    <source>
        <dbReference type="ARBA" id="ARBA00022989"/>
    </source>
</evidence>
<dbReference type="Proteomes" id="UP000228930">
    <property type="component" value="Unassembled WGS sequence"/>
</dbReference>
<reference evidence="7 8" key="1">
    <citation type="submission" date="2015-06" db="EMBL/GenBank/DDBJ databases">
        <title>Comparative genome analysis of nirS-carrying Bradyrhizobium sp. strains.</title>
        <authorList>
            <person name="Ishii S."/>
            <person name="Jang J."/>
            <person name="Nishizawa T."/>
            <person name="Senoo K."/>
        </authorList>
    </citation>
    <scope>NUCLEOTIDE SEQUENCE [LARGE SCALE GENOMIC DNA]</scope>
    <source>
        <strain evidence="7 8">TSA1</strain>
    </source>
</reference>
<proteinExistence type="predicted"/>
<evidence type="ECO:0000313" key="8">
    <source>
        <dbReference type="Proteomes" id="UP000228930"/>
    </source>
</evidence>